<dbReference type="FunFam" id="1.10.1060.10:FF:000006">
    <property type="entry name" value="Glutamate synthase (NADPH/NADH)"/>
    <property type="match status" value="1"/>
</dbReference>
<dbReference type="EMBL" id="GL385396">
    <property type="protein sequence ID" value="EJT79094.1"/>
    <property type="molecule type" value="Genomic_DNA"/>
</dbReference>
<dbReference type="OrthoDB" id="4327079at2759"/>
<dbReference type="PANTHER" id="PTHR43100:SF1">
    <property type="entry name" value="GLUTAMATE SYNTHASE [NADPH] SMALL CHAIN"/>
    <property type="match status" value="1"/>
</dbReference>
<dbReference type="FunFam" id="2.160.20.60:FF:000001">
    <property type="entry name" value="Glutamate synthase, large subunit"/>
    <property type="match status" value="1"/>
</dbReference>
<accession>J3NSD7</accession>
<dbReference type="SUPFAM" id="SSF69336">
    <property type="entry name" value="Alpha subunit of glutamate synthase, C-terminal domain"/>
    <property type="match status" value="1"/>
</dbReference>
<dbReference type="FunFam" id="3.20.20.70:FF:000017">
    <property type="entry name" value="Glutamate synthase [NADH], amyloplastic"/>
    <property type="match status" value="1"/>
</dbReference>
<evidence type="ECO:0000313" key="29">
    <source>
        <dbReference type="Proteomes" id="UP000006039"/>
    </source>
</evidence>
<dbReference type="FunFam" id="3.20.20.70:FF:000031">
    <property type="entry name" value="Glutamate synthase 1 [NADH]"/>
    <property type="match status" value="1"/>
</dbReference>
<dbReference type="Gene3D" id="2.160.20.60">
    <property type="entry name" value="Glutamate synthase, alpha subunit, C-terminal domain"/>
    <property type="match status" value="1"/>
</dbReference>
<sequence>MGLTAEFDDRQTHIEAESTEYHPYEYQSENNSSWAGALPVKQGLYDPDLEKDACGVGFACHIKGKPSHKIVSDARNLLCNMTHRGAVGSDARDGDGAGVMTSIPHKFFLKNFEREVDIKLPPLGQYAVGNLFFKPDEETLQESKRQLEEIAETLGLRVLGWRELPVDSSLLGPAAKSREPIIMQPFVVLASAYGPGNAPEMTDPQEFDERLFERQLYILRKRATHTVGLHNWFYICSLSNKNIVYKGQLAPVQVYQYYHDLVNADYEAHFALVHSRFSTNTFPSWDRAQPLRWAAHNGEINTLRGNKNWMRAREGVMQSEIFGDELEQLYPVVEDGGSDSAAFDNVLELLTINGVLSLPEAVMLMVPEAWQGNNQMDPKKAAFYEWAACQMEPWDGPALFTFSDGRFCGANLDRNGLRPCRFYVMDDDRIICASEVGTMPIEPESVIQKGRLQPGRMLLVDTVAGRIIDDSELKAKVANRQDFRAWLDKELVTLPNVLETLTQDKSIGLEAKPDAVSIQEDKLLHAFGYTFEQVSLLLAPMAQDEKEALGSMGNDSPLACLSQAPRLLYEYFRQLFAQVTNPPIDPIRESIVMSLECYVGPQGNLLEMDSSQCGRLLLPSPILSIPEFNSIKNMTKLRPEWTVKIIDITFPKKQGVDGYLKHLDYICNETTSAIENRDRIIVLSDRNTSADRVPVSALLASGMVHHHLVSNKWRSMAAIVVETAEAREVHHMCVLLGYGADAINPYLAMECILKLNREKLIKKKITDEMLIHNYKHSCDGGILKVMSKMGISTLASYKGAQIFEALGVDDTVVERCFKGTASRIKGVTFEIIAQDAFRFHERGFPSRYTVGVPGLTESGEYHWRDGGEPHINDPTAIANIQDAVRNKNDKSYEAYSRTEYEQIKACTLRGMLDFKFEECTPVPIDQVEPWTEIVRRFCTGAMSYGSISMESHSTLAVAMNRLGGKSNTGEGGEDPERSQVMSNGDTMRSAIKQVASGRFGVTSAYLADSDELQIKMAQGAKPGEGGELPGHKVSKSIARTRHSTPGVGLISPPPHHDIYSIEDLKQLIYDLKCSSPRSRVSVKLVSETGVGIVASGVAKAKADHILISGHDGGTGASRWTGIKYAGLPWELGLAETHQTLVLNDLRGRVVVQTDGQLRTGRDVAVACLLGAEEWGFATTPLIAMGCIFMRKCHLNTCPVGIATQDPELRKKFKGTPEHVINFFYYIANELRAIMAKLGFRTINEMVGHAEMLRVRDDLRTNKTENIDLSLILTPAHKLRPGVATFNVRKQDHRLYVRLDNKLISESELTLDKGLPSRIECDVVNTDRAMGTSLSYHISKRYGEAGLPMDTVHVNIKGSAGQSFGAFLAPGVTLELEGDSNDYVGKGLSGGRLIIYPPRSAVFKAEENVIIGNTCLYGATSGTCYFRGVAAERFAVRNSGATAIVEGVGDHGCEYMTGGRVVVLGSTGRNFAAGMSGGIAYVLDIHHDFMSKLNMEMVEASGLEDPEEIAYVRGLIEDHHHYTGSELAARILVDFNRALPRFIKVLPVDYKRVLQEEAAKAVEAKRAEYSLPVVSGVANKDKHEKPAKLQDIEETVNDAAVDKKKALVLDKTKGFMKYGRRNEKYRSAKTRTKDWAEISNRLDEDELKYQTARCMDCGVPFCQSDTGCPISNVIPKWNELVFRNQWRDALNRLLLTNNFPEFTGRVCPAPCEGACVLGINEEPVGIKSIECAIIDRGFEKGWMVPQPPKVRTGKKVAIIGSGPAGLAAADQLNKAGHLVTVYERADRLGGLLMYGIPNMKLDKRIVKRRTDFMEAEGIIFKTGVDVGKDVALRVLRSMNNAVIICTGATVARDLPIKGRNLDGVHFAMEFLHKNTKSLLDSELADNAYLSAKDKDVVVIGGGDTGNDCIGTSVRHGAKSVINFELLPQPPPERANDNPWPQWPRIYRVDYGHSEVRQHQGKDPREFCIMSEEFVDDGGGKVKGINTVRVEWTKSASGGWDMKKVEGSQQFFPADLVLLSMGFLGPEARVLGDDIEKDARKNVKTPPGKYCTNAEGVFAAGDCRRGQSLIVWGINEGRQAAREVDLYLEKCTSLPVTGGIVKRTAQEIFSIVPPVSA</sequence>
<dbReference type="Gene3D" id="3.20.20.70">
    <property type="entry name" value="Aldolase class I"/>
    <property type="match status" value="2"/>
</dbReference>
<dbReference type="CDD" id="cd00982">
    <property type="entry name" value="gltB_C"/>
    <property type="match status" value="1"/>
</dbReference>
<evidence type="ECO:0000256" key="3">
    <source>
        <dbReference type="ARBA" id="ARBA00004802"/>
    </source>
</evidence>
<dbReference type="GO" id="GO:0050660">
    <property type="term" value="F:flavin adenine dinucleotide binding"/>
    <property type="evidence" value="ECO:0007669"/>
    <property type="project" value="InterPro"/>
</dbReference>
<dbReference type="EC" id="1.4.1.14" evidence="19"/>
<dbReference type="FunFam" id="3.50.50.60:FF:000160">
    <property type="entry name" value="Glutamate synthase (NADPH)"/>
    <property type="match status" value="1"/>
</dbReference>
<dbReference type="NCBIfam" id="TIGR01317">
    <property type="entry name" value="GOGAT_sm_gam"/>
    <property type="match status" value="1"/>
</dbReference>
<comment type="cofactor">
    <cofactor evidence="2">
        <name>FAD</name>
        <dbReference type="ChEBI" id="CHEBI:57692"/>
    </cofactor>
</comment>
<dbReference type="GO" id="GO:0016040">
    <property type="term" value="F:glutamate synthase (NADH) activity"/>
    <property type="evidence" value="ECO:0007669"/>
    <property type="project" value="UniProtKB-EC"/>
</dbReference>
<keyword evidence="9" id="KW-0285">Flavoprotein</keyword>
<evidence type="ECO:0000256" key="4">
    <source>
        <dbReference type="ARBA" id="ARBA00004909"/>
    </source>
</evidence>
<dbReference type="GeneID" id="20344641"/>
<protein>
    <recommendedName>
        <fullName evidence="22">Glutamate synthase [NADH]</fullName>
        <ecNumber evidence="19">1.4.1.14</ecNumber>
    </recommendedName>
</protein>
<feature type="binding site" evidence="24">
    <location>
        <position position="1186"/>
    </location>
    <ligand>
        <name>[3Fe-4S] cluster</name>
        <dbReference type="ChEBI" id="CHEBI:21137"/>
    </ligand>
</feature>
<dbReference type="EnsemblFungi" id="EJT79094">
    <property type="protein sequence ID" value="EJT79094"/>
    <property type="gene ID" value="GGTG_04183"/>
</dbReference>
<dbReference type="InterPro" id="IPR006982">
    <property type="entry name" value="Glu_synth_centr_N"/>
</dbReference>
<keyword evidence="29" id="KW-1185">Reference proteome</keyword>
<dbReference type="Gene3D" id="1.10.1060.10">
    <property type="entry name" value="Alpha-helical ferredoxin"/>
    <property type="match status" value="1"/>
</dbReference>
<dbReference type="InterPro" id="IPR006005">
    <property type="entry name" value="Glut_synth_ssu1"/>
</dbReference>
<evidence type="ECO:0000256" key="17">
    <source>
        <dbReference type="ARBA" id="ARBA00023164"/>
    </source>
</evidence>
<dbReference type="Proteomes" id="UP000006039">
    <property type="component" value="Unassembled WGS sequence"/>
</dbReference>
<comment type="pathway">
    <text evidence="3">Energy metabolism; nitrogen metabolism.</text>
</comment>
<dbReference type="GO" id="GO:0051538">
    <property type="term" value="F:3 iron, 4 sulfur cluster binding"/>
    <property type="evidence" value="ECO:0007669"/>
    <property type="project" value="UniProtKB-KW"/>
</dbReference>
<dbReference type="Pfam" id="PF01645">
    <property type="entry name" value="Glu_synthase"/>
    <property type="match status" value="1"/>
</dbReference>
<evidence type="ECO:0000256" key="18">
    <source>
        <dbReference type="ARBA" id="ARBA00023291"/>
    </source>
</evidence>
<dbReference type="InterPro" id="IPR036485">
    <property type="entry name" value="Glu_synth_asu_C_sf"/>
</dbReference>
<dbReference type="GO" id="GO:0005506">
    <property type="term" value="F:iron ion binding"/>
    <property type="evidence" value="ECO:0007669"/>
    <property type="project" value="InterPro"/>
</dbReference>
<comment type="cofactor">
    <cofactor evidence="1">
        <name>FMN</name>
        <dbReference type="ChEBI" id="CHEBI:58210"/>
    </cofactor>
</comment>
<evidence type="ECO:0000256" key="25">
    <source>
        <dbReference type="SAM" id="MobiDB-lite"/>
    </source>
</evidence>
<dbReference type="SUPFAM" id="SSF51395">
    <property type="entry name" value="FMN-linked oxidoreductases"/>
    <property type="match status" value="1"/>
</dbReference>
<dbReference type="Pfam" id="PF01493">
    <property type="entry name" value="GXGXG"/>
    <property type="match status" value="1"/>
</dbReference>
<dbReference type="GO" id="GO:0019676">
    <property type="term" value="P:ammonia assimilation cycle"/>
    <property type="evidence" value="ECO:0007669"/>
    <property type="project" value="UniProtKB-ARBA"/>
</dbReference>
<dbReference type="InterPro" id="IPR012220">
    <property type="entry name" value="Glu_synth_euk"/>
</dbReference>
<reference evidence="27" key="3">
    <citation type="submission" date="2010-09" db="EMBL/GenBank/DDBJ databases">
        <title>Annotation of Gaeumannomyces graminis var. tritici R3-111a-1.</title>
        <authorList>
            <consortium name="The Broad Institute Genome Sequencing Platform"/>
            <person name="Ma L.-J."/>
            <person name="Dead R."/>
            <person name="Young S.K."/>
            <person name="Zeng Q."/>
            <person name="Gargeya S."/>
            <person name="Fitzgerald M."/>
            <person name="Haas B."/>
            <person name="Abouelleil A."/>
            <person name="Alvarado L."/>
            <person name="Arachchi H.M."/>
            <person name="Berlin A."/>
            <person name="Brown A."/>
            <person name="Chapman S.B."/>
            <person name="Chen Z."/>
            <person name="Dunbar C."/>
            <person name="Freedman E."/>
            <person name="Gearin G."/>
            <person name="Gellesch M."/>
            <person name="Goldberg J."/>
            <person name="Griggs A."/>
            <person name="Gujja S."/>
            <person name="Heiman D."/>
            <person name="Howarth C."/>
            <person name="Larson L."/>
            <person name="Lui A."/>
            <person name="MacDonald P.J.P."/>
            <person name="Mehta T."/>
            <person name="Montmayeur A."/>
            <person name="Murphy C."/>
            <person name="Neiman D."/>
            <person name="Pearson M."/>
            <person name="Priest M."/>
            <person name="Roberts A."/>
            <person name="Saif S."/>
            <person name="Shea T."/>
            <person name="Shenoy N."/>
            <person name="Sisk P."/>
            <person name="Stolte C."/>
            <person name="Sykes S."/>
            <person name="Yandava C."/>
            <person name="Wortman J."/>
            <person name="Nusbaum C."/>
            <person name="Birren B."/>
        </authorList>
    </citation>
    <scope>NUCLEOTIDE SEQUENCE</scope>
    <source>
        <strain evidence="27">R3-111a-1</strain>
    </source>
</reference>
<dbReference type="PROSITE" id="PS51278">
    <property type="entry name" value="GATASE_TYPE_2"/>
    <property type="match status" value="1"/>
</dbReference>
<dbReference type="eggNOG" id="KOG0399">
    <property type="taxonomic scope" value="Eukaryota"/>
</dbReference>
<reference evidence="29" key="1">
    <citation type="submission" date="2010-07" db="EMBL/GenBank/DDBJ databases">
        <title>The genome sequence of Gaeumannomyces graminis var. tritici strain R3-111a-1.</title>
        <authorList>
            <consortium name="The Broad Institute Genome Sequencing Platform"/>
            <person name="Ma L.-J."/>
            <person name="Dead R."/>
            <person name="Young S."/>
            <person name="Zeng Q."/>
            <person name="Koehrsen M."/>
            <person name="Alvarado L."/>
            <person name="Berlin A."/>
            <person name="Chapman S.B."/>
            <person name="Chen Z."/>
            <person name="Freedman E."/>
            <person name="Gellesch M."/>
            <person name="Goldberg J."/>
            <person name="Griggs A."/>
            <person name="Gujja S."/>
            <person name="Heilman E.R."/>
            <person name="Heiman D."/>
            <person name="Hepburn T."/>
            <person name="Howarth C."/>
            <person name="Jen D."/>
            <person name="Larson L."/>
            <person name="Mehta T."/>
            <person name="Neiman D."/>
            <person name="Pearson M."/>
            <person name="Roberts A."/>
            <person name="Saif S."/>
            <person name="Shea T."/>
            <person name="Shenoy N."/>
            <person name="Sisk P."/>
            <person name="Stolte C."/>
            <person name="Sykes S."/>
            <person name="Walk T."/>
            <person name="White J."/>
            <person name="Yandava C."/>
            <person name="Haas B."/>
            <person name="Nusbaum C."/>
            <person name="Birren B."/>
        </authorList>
    </citation>
    <scope>NUCLEOTIDE SEQUENCE [LARGE SCALE GENOMIC DNA]</scope>
    <source>
        <strain evidence="29">R3-111a-1</strain>
    </source>
</reference>
<evidence type="ECO:0000256" key="16">
    <source>
        <dbReference type="ARBA" id="ARBA00023014"/>
    </source>
</evidence>
<evidence type="ECO:0000256" key="12">
    <source>
        <dbReference type="ARBA" id="ARBA00022827"/>
    </source>
</evidence>
<comment type="function">
    <text evidence="21">Forms L-glutamate from L-glutamine and 2-oxoglutarate. Represents an alternative pathway to L-glutamate dehydrogenase for the biosynthesis of L-glutamate. Participates with glutamine synthetase in ammonia assimilation processes. The enzyme is specific for NADH, L-glutamine and 2-oxoglutarate.</text>
</comment>
<dbReference type="InterPro" id="IPR013785">
    <property type="entry name" value="Aldolase_TIM"/>
</dbReference>
<feature type="domain" description="Glutamine amidotransferase type-2" evidence="26">
    <location>
        <begin position="54"/>
        <end position="463"/>
    </location>
</feature>
<dbReference type="UniPathway" id="UPA00045"/>
<dbReference type="GO" id="GO:0016639">
    <property type="term" value="F:oxidoreductase activity, acting on the CH-NH2 group of donors, NAD or NADP as acceptor"/>
    <property type="evidence" value="ECO:0007669"/>
    <property type="project" value="InterPro"/>
</dbReference>
<keyword evidence="13" id="KW-0315">Glutamine amidotransferase</keyword>
<dbReference type="InterPro" id="IPR051394">
    <property type="entry name" value="Glutamate_Synthase"/>
</dbReference>
<dbReference type="SUPFAM" id="SSF51971">
    <property type="entry name" value="Nucleotide-binding domain"/>
    <property type="match status" value="2"/>
</dbReference>
<name>J3NSD7_GAET3</name>
<keyword evidence="17" id="KW-0314">Glutamate biosynthesis</keyword>
<dbReference type="FunFam" id="3.50.50.60:FF:000022">
    <property type="entry name" value="Glutamate synthase [NADH], amyloplastic"/>
    <property type="match status" value="1"/>
</dbReference>
<comment type="catalytic activity">
    <reaction evidence="20">
        <text>2 L-glutamate + NAD(+) = L-glutamine + 2-oxoglutarate + NADH + H(+)</text>
        <dbReference type="Rhea" id="RHEA:13753"/>
        <dbReference type="ChEBI" id="CHEBI:15378"/>
        <dbReference type="ChEBI" id="CHEBI:16810"/>
        <dbReference type="ChEBI" id="CHEBI:29985"/>
        <dbReference type="ChEBI" id="CHEBI:57540"/>
        <dbReference type="ChEBI" id="CHEBI:57945"/>
        <dbReference type="ChEBI" id="CHEBI:58359"/>
        <dbReference type="EC" id="1.4.1.14"/>
    </reaction>
</comment>
<dbReference type="InterPro" id="IPR009051">
    <property type="entry name" value="Helical_ferredxn"/>
</dbReference>
<feature type="binding site" evidence="24">
    <location>
        <position position="1197"/>
    </location>
    <ligand>
        <name>[3Fe-4S] cluster</name>
        <dbReference type="ChEBI" id="CHEBI:21137"/>
    </ligand>
</feature>
<dbReference type="Gene3D" id="3.50.50.60">
    <property type="entry name" value="FAD/NAD(P)-binding domain"/>
    <property type="match status" value="1"/>
</dbReference>
<dbReference type="PIRSF" id="PIRSF000187">
    <property type="entry name" value="GOGAT"/>
    <property type="match status" value="1"/>
</dbReference>
<dbReference type="VEuPathDB" id="FungiDB:GGTG_04183"/>
<feature type="active site" description="For GATase activity" evidence="23">
    <location>
        <position position="54"/>
    </location>
</feature>
<evidence type="ECO:0000256" key="8">
    <source>
        <dbReference type="ARBA" id="ARBA00022605"/>
    </source>
</evidence>
<evidence type="ECO:0000256" key="10">
    <source>
        <dbReference type="ARBA" id="ARBA00022643"/>
    </source>
</evidence>
<evidence type="ECO:0000256" key="11">
    <source>
        <dbReference type="ARBA" id="ARBA00022723"/>
    </source>
</evidence>
<dbReference type="SUPFAM" id="SSF46548">
    <property type="entry name" value="alpha-helical ferredoxin"/>
    <property type="match status" value="1"/>
</dbReference>
<dbReference type="InterPro" id="IPR002932">
    <property type="entry name" value="Glu_synthdom"/>
</dbReference>
<evidence type="ECO:0000313" key="27">
    <source>
        <dbReference type="EMBL" id="EJT79094.1"/>
    </source>
</evidence>
<dbReference type="HOGENOM" id="CLU_000422_8_0_1"/>
<reference evidence="27" key="2">
    <citation type="submission" date="2010-07" db="EMBL/GenBank/DDBJ databases">
        <authorList>
            <consortium name="The Broad Institute Genome Sequencing Platform"/>
            <consortium name="Broad Institute Genome Sequencing Center for Infectious Disease"/>
            <person name="Ma L.-J."/>
            <person name="Dead R."/>
            <person name="Young S."/>
            <person name="Zeng Q."/>
            <person name="Koehrsen M."/>
            <person name="Alvarado L."/>
            <person name="Berlin A."/>
            <person name="Chapman S.B."/>
            <person name="Chen Z."/>
            <person name="Freedman E."/>
            <person name="Gellesch M."/>
            <person name="Goldberg J."/>
            <person name="Griggs A."/>
            <person name="Gujja S."/>
            <person name="Heilman E.R."/>
            <person name="Heiman D."/>
            <person name="Hepburn T."/>
            <person name="Howarth C."/>
            <person name="Jen D."/>
            <person name="Larson L."/>
            <person name="Mehta T."/>
            <person name="Neiman D."/>
            <person name="Pearson M."/>
            <person name="Roberts A."/>
            <person name="Saif S."/>
            <person name="Shea T."/>
            <person name="Shenoy N."/>
            <person name="Sisk P."/>
            <person name="Stolte C."/>
            <person name="Sykes S."/>
            <person name="Walk T."/>
            <person name="White J."/>
            <person name="Yandava C."/>
            <person name="Haas B."/>
            <person name="Nusbaum C."/>
            <person name="Birren B."/>
        </authorList>
    </citation>
    <scope>NUCLEOTIDE SEQUENCE</scope>
    <source>
        <strain evidence="27">R3-111a-1</strain>
    </source>
</reference>
<dbReference type="GO" id="GO:0097054">
    <property type="term" value="P:L-glutamate biosynthetic process"/>
    <property type="evidence" value="ECO:0007669"/>
    <property type="project" value="UniProtKB-UniPathway"/>
</dbReference>
<proteinExistence type="inferred from homology"/>
<evidence type="ECO:0000256" key="20">
    <source>
        <dbReference type="ARBA" id="ARBA00048867"/>
    </source>
</evidence>
<keyword evidence="15" id="KW-0408">Iron</keyword>
<dbReference type="CDD" id="cd02808">
    <property type="entry name" value="GltS_FMN"/>
    <property type="match status" value="1"/>
</dbReference>
<evidence type="ECO:0000313" key="28">
    <source>
        <dbReference type="EnsemblFungi" id="EJT79094"/>
    </source>
</evidence>
<evidence type="ECO:0000256" key="14">
    <source>
        <dbReference type="ARBA" id="ARBA00023002"/>
    </source>
</evidence>
<dbReference type="Pfam" id="PF07992">
    <property type="entry name" value="Pyr_redox_2"/>
    <property type="match status" value="1"/>
</dbReference>
<feature type="region of interest" description="Disordered" evidence="25">
    <location>
        <begin position="963"/>
        <end position="983"/>
    </location>
</feature>
<dbReference type="FunCoup" id="J3NSD7">
    <property type="interactions" value="616"/>
</dbReference>
<dbReference type="InterPro" id="IPR029055">
    <property type="entry name" value="Ntn_hydrolases_N"/>
</dbReference>
<evidence type="ECO:0000256" key="1">
    <source>
        <dbReference type="ARBA" id="ARBA00001917"/>
    </source>
</evidence>
<dbReference type="InterPro" id="IPR036188">
    <property type="entry name" value="FAD/NAD-bd_sf"/>
</dbReference>
<dbReference type="UniPathway" id="UPA00634">
    <property type="reaction ID" value="UER00690"/>
</dbReference>
<comment type="cofactor">
    <cofactor evidence="24">
        <name>[3Fe-4S] cluster</name>
        <dbReference type="ChEBI" id="CHEBI:21137"/>
    </cofactor>
    <text evidence="24">Binds 1 [3Fe-4S] cluster.</text>
</comment>
<evidence type="ECO:0000256" key="9">
    <source>
        <dbReference type="ARBA" id="ARBA00022630"/>
    </source>
</evidence>
<feature type="binding site" evidence="24">
    <location>
        <position position="1192"/>
    </location>
    <ligand>
        <name>[3Fe-4S] cluster</name>
        <dbReference type="ChEBI" id="CHEBI:21137"/>
    </ligand>
</feature>
<dbReference type="PANTHER" id="PTHR43100">
    <property type="entry name" value="GLUTAMATE SYNTHASE [NADPH] SMALL CHAIN"/>
    <property type="match status" value="1"/>
</dbReference>
<dbReference type="Gene3D" id="3.40.50.720">
    <property type="entry name" value="NAD(P)-binding Rossmann-like Domain"/>
    <property type="match status" value="1"/>
</dbReference>
<comment type="similarity">
    <text evidence="6">Belongs to the glutamate synthase family.</text>
</comment>
<evidence type="ECO:0000256" key="22">
    <source>
        <dbReference type="ARBA" id="ARBA00068518"/>
    </source>
</evidence>
<dbReference type="SUPFAM" id="SSF56235">
    <property type="entry name" value="N-terminal nucleophile aminohydrolases (Ntn hydrolases)"/>
    <property type="match status" value="1"/>
</dbReference>
<evidence type="ECO:0000256" key="13">
    <source>
        <dbReference type="ARBA" id="ARBA00022962"/>
    </source>
</evidence>
<dbReference type="NCBIfam" id="NF008730">
    <property type="entry name" value="PRK11750.1"/>
    <property type="match status" value="1"/>
</dbReference>
<keyword evidence="18 24" id="KW-0003">3Fe-4S</keyword>
<gene>
    <name evidence="28" type="primary">20344641</name>
    <name evidence="27" type="ORF">GGTG_04183</name>
</gene>
<feature type="region of interest" description="Disordered" evidence="25">
    <location>
        <begin position="1"/>
        <end position="23"/>
    </location>
</feature>
<dbReference type="InterPro" id="IPR028261">
    <property type="entry name" value="DPD_II"/>
</dbReference>
<comment type="pathway">
    <text evidence="5">Amino-acid biosynthesis; L-glutamate biosynthesis via GLT pathway; L-glutamate from 2-oxoglutarate and L-glutamine (NAD(+) route): step 1/1.</text>
</comment>
<dbReference type="PRINTS" id="PR00419">
    <property type="entry name" value="ADXRDTASE"/>
</dbReference>
<evidence type="ECO:0000256" key="21">
    <source>
        <dbReference type="ARBA" id="ARBA00057049"/>
    </source>
</evidence>
<dbReference type="InterPro" id="IPR017932">
    <property type="entry name" value="GATase_2_dom"/>
</dbReference>
<organism evidence="27">
    <name type="scientific">Gaeumannomyces tritici (strain R3-111a-1)</name>
    <name type="common">Wheat and barley take-all root rot fungus</name>
    <name type="synonym">Gaeumannomyces graminis var. tritici</name>
    <dbReference type="NCBI Taxonomy" id="644352"/>
    <lineage>
        <taxon>Eukaryota</taxon>
        <taxon>Fungi</taxon>
        <taxon>Dikarya</taxon>
        <taxon>Ascomycota</taxon>
        <taxon>Pezizomycotina</taxon>
        <taxon>Sordariomycetes</taxon>
        <taxon>Sordariomycetidae</taxon>
        <taxon>Magnaporthales</taxon>
        <taxon>Magnaporthaceae</taxon>
        <taxon>Gaeumannomyces</taxon>
    </lineage>
</organism>
<keyword evidence="10" id="KW-0288">FMN</keyword>
<reference evidence="28" key="4">
    <citation type="journal article" date="2015" name="G3 (Bethesda)">
        <title>Genome sequences of three phytopathogenic species of the Magnaporthaceae family of fungi.</title>
        <authorList>
            <person name="Okagaki L.H."/>
            <person name="Nunes C.C."/>
            <person name="Sailsbery J."/>
            <person name="Clay B."/>
            <person name="Brown D."/>
            <person name="John T."/>
            <person name="Oh Y."/>
            <person name="Young N."/>
            <person name="Fitzgerald M."/>
            <person name="Haas B.J."/>
            <person name="Zeng Q."/>
            <person name="Young S."/>
            <person name="Adiconis X."/>
            <person name="Fan L."/>
            <person name="Levin J.Z."/>
            <person name="Mitchell T.K."/>
            <person name="Okubara P.A."/>
            <person name="Farman M.L."/>
            <person name="Kohn L.M."/>
            <person name="Birren B."/>
            <person name="Ma L.-J."/>
            <person name="Dean R.A."/>
        </authorList>
    </citation>
    <scope>NUCLEOTIDE SEQUENCE</scope>
    <source>
        <strain evidence="28">R3-111a-1</strain>
    </source>
</reference>
<keyword evidence="12" id="KW-0274">FAD</keyword>
<evidence type="ECO:0000256" key="23">
    <source>
        <dbReference type="PIRSR" id="PIRSR000187-1"/>
    </source>
</evidence>
<evidence type="ECO:0000256" key="7">
    <source>
        <dbReference type="ARBA" id="ARBA00011233"/>
    </source>
</evidence>
<keyword evidence="16 24" id="KW-0411">Iron-sulfur</keyword>
<evidence type="ECO:0000256" key="2">
    <source>
        <dbReference type="ARBA" id="ARBA00001974"/>
    </source>
</evidence>
<evidence type="ECO:0000256" key="5">
    <source>
        <dbReference type="ARBA" id="ARBA00004944"/>
    </source>
</evidence>
<dbReference type="CDD" id="cd00713">
    <property type="entry name" value="GltS"/>
    <property type="match status" value="1"/>
</dbReference>
<dbReference type="InterPro" id="IPR023753">
    <property type="entry name" value="FAD/NAD-binding_dom"/>
</dbReference>
<comment type="pathway">
    <text evidence="4">Nitrogen metabolism.</text>
</comment>
<dbReference type="GO" id="GO:0010181">
    <property type="term" value="F:FMN binding"/>
    <property type="evidence" value="ECO:0007669"/>
    <property type="project" value="InterPro"/>
</dbReference>
<keyword evidence="11" id="KW-0479">Metal-binding</keyword>
<comment type="subunit">
    <text evidence="7">Homotrimer.</text>
</comment>
<evidence type="ECO:0000256" key="15">
    <source>
        <dbReference type="ARBA" id="ARBA00023004"/>
    </source>
</evidence>
<dbReference type="Gene3D" id="3.60.20.10">
    <property type="entry name" value="Glutamine Phosphoribosylpyrophosphate, subunit 1, domain 1"/>
    <property type="match status" value="1"/>
</dbReference>
<reference evidence="28" key="5">
    <citation type="submission" date="2018-04" db="UniProtKB">
        <authorList>
            <consortium name="EnsemblFungi"/>
        </authorList>
    </citation>
    <scope>IDENTIFICATION</scope>
    <source>
        <strain evidence="28">R3-111a-1</strain>
    </source>
</reference>
<evidence type="ECO:0000256" key="24">
    <source>
        <dbReference type="PIRSR" id="PIRSR000187-2"/>
    </source>
</evidence>
<keyword evidence="14" id="KW-0560">Oxidoreductase</keyword>
<keyword evidence="8" id="KW-0028">Amino-acid biosynthesis</keyword>
<dbReference type="Pfam" id="PF04898">
    <property type="entry name" value="Glu_syn_central"/>
    <property type="match status" value="1"/>
</dbReference>
<evidence type="ECO:0000256" key="6">
    <source>
        <dbReference type="ARBA" id="ARBA00009716"/>
    </source>
</evidence>
<dbReference type="RefSeq" id="XP_009220239.1">
    <property type="nucleotide sequence ID" value="XM_009221975.1"/>
</dbReference>
<evidence type="ECO:0000256" key="19">
    <source>
        <dbReference type="ARBA" id="ARBA00024383"/>
    </source>
</evidence>
<feature type="compositionally biased region" description="Basic and acidic residues" evidence="25">
    <location>
        <begin position="7"/>
        <end position="23"/>
    </location>
</feature>
<dbReference type="InterPro" id="IPR002489">
    <property type="entry name" value="Glu_synth_asu_C"/>
</dbReference>
<dbReference type="Pfam" id="PF00310">
    <property type="entry name" value="GATase_2"/>
    <property type="match status" value="1"/>
</dbReference>
<dbReference type="FunFam" id="3.60.20.10:FF:000001">
    <property type="entry name" value="Glutamate synthase, large subunit"/>
    <property type="match status" value="1"/>
</dbReference>
<dbReference type="Pfam" id="PF14691">
    <property type="entry name" value="Fer4_20"/>
    <property type="match status" value="1"/>
</dbReference>
<dbReference type="STRING" id="644352.J3NSD7"/>
<evidence type="ECO:0000259" key="26">
    <source>
        <dbReference type="PROSITE" id="PS51278"/>
    </source>
</evidence>